<dbReference type="Gene3D" id="3.40.630.10">
    <property type="entry name" value="Zn peptidases"/>
    <property type="match status" value="1"/>
</dbReference>
<keyword evidence="8 9" id="KW-0482">Metalloprotease</keyword>
<feature type="binding site" evidence="9 11">
    <location>
        <position position="141"/>
    </location>
    <ligand>
        <name>Zn(2+)</name>
        <dbReference type="ChEBI" id="CHEBI:29105"/>
        <label>2</label>
    </ligand>
</feature>
<dbReference type="InterPro" id="IPR001261">
    <property type="entry name" value="ArgE/DapE_CS"/>
</dbReference>
<gene>
    <name evidence="9 13" type="primary">pepT</name>
    <name evidence="13" type="ORF">CPZ25_018660</name>
</gene>
<comment type="similarity">
    <text evidence="2 9">Belongs to the peptidase M20B family.</text>
</comment>
<dbReference type="EC" id="3.4.11.4" evidence="9"/>
<feature type="binding site" evidence="9 11">
    <location>
        <position position="379"/>
    </location>
    <ligand>
        <name>Zn(2+)</name>
        <dbReference type="ChEBI" id="CHEBI:29105"/>
        <label>2</label>
    </ligand>
</feature>
<dbReference type="Gene3D" id="3.30.70.360">
    <property type="match status" value="1"/>
</dbReference>
<evidence type="ECO:0000256" key="7">
    <source>
        <dbReference type="ARBA" id="ARBA00022833"/>
    </source>
</evidence>
<dbReference type="PANTHER" id="PTHR42994">
    <property type="entry name" value="PEPTIDASE T"/>
    <property type="match status" value="1"/>
</dbReference>
<feature type="active site" description="Proton acceptor" evidence="9 10">
    <location>
        <position position="174"/>
    </location>
</feature>
<dbReference type="HAMAP" id="MF_00550">
    <property type="entry name" value="Aminopeptidase_M20"/>
    <property type="match status" value="1"/>
</dbReference>
<dbReference type="AlphaFoldDB" id="A0A4P9CC29"/>
<evidence type="ECO:0000256" key="4">
    <source>
        <dbReference type="ARBA" id="ARBA00022670"/>
    </source>
</evidence>
<evidence type="ECO:0000313" key="14">
    <source>
        <dbReference type="Proteomes" id="UP000218387"/>
    </source>
</evidence>
<keyword evidence="5 9" id="KW-0479">Metal-binding</keyword>
<keyword evidence="6 9" id="KW-0378">Hydrolase</keyword>
<dbReference type="NCBIfam" id="TIGR01882">
    <property type="entry name" value="peptidase-T"/>
    <property type="match status" value="1"/>
</dbReference>
<feature type="binding site" evidence="9 11">
    <location>
        <position position="141"/>
    </location>
    <ligand>
        <name>Zn(2+)</name>
        <dbReference type="ChEBI" id="CHEBI:29105"/>
        <label>1</label>
    </ligand>
</feature>
<dbReference type="PIRSF" id="PIRSF037215">
    <property type="entry name" value="Peptidase_M20B"/>
    <property type="match status" value="1"/>
</dbReference>
<dbReference type="InterPro" id="IPR010161">
    <property type="entry name" value="Peptidase_M20B"/>
</dbReference>
<dbReference type="PANTHER" id="PTHR42994:SF1">
    <property type="entry name" value="PEPTIDASE T"/>
    <property type="match status" value="1"/>
</dbReference>
<accession>A0A4P9CC29</accession>
<feature type="binding site" evidence="9 11">
    <location>
        <position position="175"/>
    </location>
    <ligand>
        <name>Zn(2+)</name>
        <dbReference type="ChEBI" id="CHEBI:29105"/>
        <label>2</label>
    </ligand>
</feature>
<dbReference type="InterPro" id="IPR002933">
    <property type="entry name" value="Peptidase_M20"/>
</dbReference>
<keyword evidence="14" id="KW-1185">Reference proteome</keyword>
<dbReference type="InterPro" id="IPR036264">
    <property type="entry name" value="Bact_exopeptidase_dim_dom"/>
</dbReference>
<keyword evidence="7 9" id="KW-0862">Zinc</keyword>
<keyword evidence="4 9" id="KW-0645">Protease</keyword>
<evidence type="ECO:0000256" key="5">
    <source>
        <dbReference type="ARBA" id="ARBA00022723"/>
    </source>
</evidence>
<dbReference type="PROSITE" id="PS00758">
    <property type="entry name" value="ARGE_DAPE_CPG2_1"/>
    <property type="match status" value="1"/>
</dbReference>
<dbReference type="GO" id="GO:0045148">
    <property type="term" value="F:tripeptide aminopeptidase activity"/>
    <property type="evidence" value="ECO:0007669"/>
    <property type="project" value="UniProtKB-UniRule"/>
</dbReference>
<evidence type="ECO:0000256" key="3">
    <source>
        <dbReference type="ARBA" id="ARBA00022438"/>
    </source>
</evidence>
<keyword evidence="3 9" id="KW-0031">Aminopeptidase</keyword>
<dbReference type="Pfam" id="PF01546">
    <property type="entry name" value="Peptidase_M20"/>
    <property type="match status" value="1"/>
</dbReference>
<feature type="binding site" evidence="9 11">
    <location>
        <position position="197"/>
    </location>
    <ligand>
        <name>Zn(2+)</name>
        <dbReference type="ChEBI" id="CHEBI:29105"/>
        <label>1</label>
    </ligand>
</feature>
<evidence type="ECO:0000256" key="9">
    <source>
        <dbReference type="HAMAP-Rule" id="MF_00550"/>
    </source>
</evidence>
<keyword evidence="9" id="KW-0963">Cytoplasm</keyword>
<protein>
    <recommendedName>
        <fullName evidence="9">Peptidase T</fullName>
        <ecNumber evidence="9">3.4.11.4</ecNumber>
    </recommendedName>
    <alternativeName>
        <fullName evidence="9">Aminotripeptidase</fullName>
        <shortName evidence="9">Tripeptidase</shortName>
    </alternativeName>
    <alternativeName>
        <fullName evidence="9">Tripeptide aminopeptidase</fullName>
    </alternativeName>
</protein>
<dbReference type="GO" id="GO:0043171">
    <property type="term" value="P:peptide catabolic process"/>
    <property type="evidence" value="ECO:0007669"/>
    <property type="project" value="UniProtKB-UniRule"/>
</dbReference>
<name>A0A4P9CC29_EUBML</name>
<evidence type="ECO:0000256" key="8">
    <source>
        <dbReference type="ARBA" id="ARBA00023049"/>
    </source>
</evidence>
<dbReference type="InterPro" id="IPR011650">
    <property type="entry name" value="Peptidase_M20_dimer"/>
</dbReference>
<dbReference type="EMBL" id="CP029487">
    <property type="protein sequence ID" value="QCT73250.1"/>
    <property type="molecule type" value="Genomic_DNA"/>
</dbReference>
<evidence type="ECO:0000256" key="1">
    <source>
        <dbReference type="ARBA" id="ARBA00000870"/>
    </source>
</evidence>
<sequence length="405" mass="45229">MKTVVDRFLRYVQVDTESVPEADCFPSSEKQKNLAAILVEELKGMGVEDARMDGYGYVYATIPATTDKELPVIGLIAHMDTSSAVSGKDVTPRIVENYDGGDILLNETQNIVLKTEDYPEILNYKGQDIIVTDGTTLLGADDKAGVAEIMTLCDYLMHNPVDHGTIKIAFTPDEEVGRGVNYFDVEGFGAEFAYTVDGGELGELEYENFNAASLKLTVNGVSTHPGTAKNKMKNALLMGMEFQRMLPACETPEHTEGYEGFYHLDQFEGTVEKAEMIYIIRDHDRAKFEKRKERAVKICDYLNELYGVGSFEYVLSDSYYNMKEKIEPHIHLVRNVEKAMKDVGIEPKVTAIRGGTDGARLSYMGLPCPNICTGGHNFHGRFEYIPIQSMEKVVALLKRLVEIYS</sequence>
<dbReference type="GO" id="GO:0005829">
    <property type="term" value="C:cytosol"/>
    <property type="evidence" value="ECO:0007669"/>
    <property type="project" value="TreeGrafter"/>
</dbReference>
<dbReference type="RefSeq" id="WP_096918947.1">
    <property type="nucleotide sequence ID" value="NZ_CP029487.1"/>
</dbReference>
<dbReference type="CDD" id="cd03892">
    <property type="entry name" value="M20_peptT"/>
    <property type="match status" value="1"/>
</dbReference>
<dbReference type="GO" id="GO:0006508">
    <property type="term" value="P:proteolysis"/>
    <property type="evidence" value="ECO:0007669"/>
    <property type="project" value="UniProtKB-UniRule"/>
</dbReference>
<dbReference type="Pfam" id="PF07687">
    <property type="entry name" value="M20_dimer"/>
    <property type="match status" value="1"/>
</dbReference>
<evidence type="ECO:0000313" key="13">
    <source>
        <dbReference type="EMBL" id="QCT73250.1"/>
    </source>
</evidence>
<feature type="domain" description="Peptidase M20 dimerisation" evidence="12">
    <location>
        <begin position="206"/>
        <end position="301"/>
    </location>
</feature>
<dbReference type="KEGG" id="emt:CPZ25_018660"/>
<evidence type="ECO:0000256" key="10">
    <source>
        <dbReference type="PIRSR" id="PIRSR037215-1"/>
    </source>
</evidence>
<dbReference type="SUPFAM" id="SSF53187">
    <property type="entry name" value="Zn-dependent exopeptidases"/>
    <property type="match status" value="1"/>
</dbReference>
<proteinExistence type="inferred from homology"/>
<comment type="subcellular location">
    <subcellularLocation>
        <location evidence="9">Cytoplasm</location>
    </subcellularLocation>
</comment>
<dbReference type="GO" id="GO:0008237">
    <property type="term" value="F:metallopeptidase activity"/>
    <property type="evidence" value="ECO:0007669"/>
    <property type="project" value="UniProtKB-KW"/>
</dbReference>
<feature type="active site" evidence="9 10">
    <location>
        <position position="80"/>
    </location>
</feature>
<dbReference type="PROSITE" id="PS00759">
    <property type="entry name" value="ARGE_DAPE_CPG2_2"/>
    <property type="match status" value="1"/>
</dbReference>
<reference evidence="13 14" key="1">
    <citation type="submission" date="2018-05" db="EMBL/GenBank/DDBJ databases">
        <title>Genome comparison of Eubacterium sp.</title>
        <authorList>
            <person name="Feng Y."/>
            <person name="Sanchez-Andrea I."/>
            <person name="Stams A.J.M."/>
            <person name="De Vos W.M."/>
        </authorList>
    </citation>
    <scope>NUCLEOTIDE SEQUENCE [LARGE SCALE GENOMIC DNA]</scope>
    <source>
        <strain evidence="13 14">YI</strain>
    </source>
</reference>
<organism evidence="13 14">
    <name type="scientific">Eubacterium maltosivorans</name>
    <dbReference type="NCBI Taxonomy" id="2041044"/>
    <lineage>
        <taxon>Bacteria</taxon>
        <taxon>Bacillati</taxon>
        <taxon>Bacillota</taxon>
        <taxon>Clostridia</taxon>
        <taxon>Eubacteriales</taxon>
        <taxon>Eubacteriaceae</taxon>
        <taxon>Eubacterium</taxon>
    </lineage>
</organism>
<dbReference type="NCBIfam" id="NF003976">
    <property type="entry name" value="PRK05469.1"/>
    <property type="match status" value="1"/>
</dbReference>
<evidence type="ECO:0000256" key="11">
    <source>
        <dbReference type="PIRSR" id="PIRSR037215-2"/>
    </source>
</evidence>
<comment type="cofactor">
    <cofactor evidence="9 11">
        <name>Zn(2+)</name>
        <dbReference type="ChEBI" id="CHEBI:29105"/>
    </cofactor>
    <text evidence="9 11">Binds 2 Zn(2+) ions per subunit.</text>
</comment>
<evidence type="ECO:0000256" key="2">
    <source>
        <dbReference type="ARBA" id="ARBA00009692"/>
    </source>
</evidence>
<dbReference type="SUPFAM" id="SSF55031">
    <property type="entry name" value="Bacterial exopeptidase dimerisation domain"/>
    <property type="match status" value="1"/>
</dbReference>
<comment type="function">
    <text evidence="9">Cleaves the N-terminal amino acid of tripeptides.</text>
</comment>
<evidence type="ECO:0000256" key="6">
    <source>
        <dbReference type="ARBA" id="ARBA00022801"/>
    </source>
</evidence>
<evidence type="ECO:0000259" key="12">
    <source>
        <dbReference type="Pfam" id="PF07687"/>
    </source>
</evidence>
<comment type="catalytic activity">
    <reaction evidence="1 9">
        <text>Release of the N-terminal residue from a tripeptide.</text>
        <dbReference type="EC" id="3.4.11.4"/>
    </reaction>
</comment>
<dbReference type="Proteomes" id="UP000218387">
    <property type="component" value="Chromosome"/>
</dbReference>
<feature type="binding site" evidence="9 11">
    <location>
        <position position="78"/>
    </location>
    <ligand>
        <name>Zn(2+)</name>
        <dbReference type="ChEBI" id="CHEBI:29105"/>
        <label>1</label>
    </ligand>
</feature>
<dbReference type="GO" id="GO:0008270">
    <property type="term" value="F:zinc ion binding"/>
    <property type="evidence" value="ECO:0007669"/>
    <property type="project" value="UniProtKB-UniRule"/>
</dbReference>
<dbReference type="NCBIfam" id="NF009920">
    <property type="entry name" value="PRK13381.1"/>
    <property type="match status" value="1"/>
</dbReference>